<gene>
    <name evidence="1" type="ORF">SPARVUS_LOCUS52738</name>
</gene>
<comment type="caution">
    <text evidence="1">The sequence shown here is derived from an EMBL/GenBank/DDBJ whole genome shotgun (WGS) entry which is preliminary data.</text>
</comment>
<keyword evidence="2" id="KW-1185">Reference proteome</keyword>
<accession>A0ABN9AAU1</accession>
<reference evidence="1" key="1">
    <citation type="submission" date="2023-05" db="EMBL/GenBank/DDBJ databases">
        <authorList>
            <person name="Stuckert A."/>
        </authorList>
    </citation>
    <scope>NUCLEOTIDE SEQUENCE</scope>
</reference>
<protein>
    <submittedName>
        <fullName evidence="1">Uncharacterized protein</fullName>
    </submittedName>
</protein>
<dbReference type="Proteomes" id="UP001162483">
    <property type="component" value="Unassembled WGS sequence"/>
</dbReference>
<evidence type="ECO:0000313" key="1">
    <source>
        <dbReference type="EMBL" id="CAI9531747.1"/>
    </source>
</evidence>
<dbReference type="EMBL" id="CATNWA010000021">
    <property type="protein sequence ID" value="CAI9531747.1"/>
    <property type="molecule type" value="Genomic_DNA"/>
</dbReference>
<name>A0ABN9AAU1_9NEOB</name>
<sequence>MRMKWRVVSGEVFLYIGGQWRSSSYTEGHWRTVALQWWPVEEGVLLHWWSVEKLLLH</sequence>
<evidence type="ECO:0000313" key="2">
    <source>
        <dbReference type="Proteomes" id="UP001162483"/>
    </source>
</evidence>
<organism evidence="1 2">
    <name type="scientific">Staurois parvus</name>
    <dbReference type="NCBI Taxonomy" id="386267"/>
    <lineage>
        <taxon>Eukaryota</taxon>
        <taxon>Metazoa</taxon>
        <taxon>Chordata</taxon>
        <taxon>Craniata</taxon>
        <taxon>Vertebrata</taxon>
        <taxon>Euteleostomi</taxon>
        <taxon>Amphibia</taxon>
        <taxon>Batrachia</taxon>
        <taxon>Anura</taxon>
        <taxon>Neobatrachia</taxon>
        <taxon>Ranoidea</taxon>
        <taxon>Ranidae</taxon>
        <taxon>Staurois</taxon>
    </lineage>
</organism>
<proteinExistence type="predicted"/>